<evidence type="ECO:0000313" key="8">
    <source>
        <dbReference type="EMBL" id="CAK9438416.1"/>
    </source>
</evidence>
<reference evidence="8 9" key="1">
    <citation type="submission" date="2024-03" db="EMBL/GenBank/DDBJ databases">
        <authorList>
            <person name="Brejova B."/>
        </authorList>
    </citation>
    <scope>NUCLEOTIDE SEQUENCE [LARGE SCALE GENOMIC DNA]</scope>
    <source>
        <strain evidence="8 9">CBS 14171</strain>
    </source>
</reference>
<feature type="transmembrane region" description="Helical" evidence="7">
    <location>
        <begin position="215"/>
        <end position="233"/>
    </location>
</feature>
<keyword evidence="5 7" id="KW-0472">Membrane</keyword>
<dbReference type="Gene3D" id="1.20.1740.10">
    <property type="entry name" value="Amino acid/polyamine transporter I"/>
    <property type="match status" value="1"/>
</dbReference>
<feature type="transmembrane region" description="Helical" evidence="7">
    <location>
        <begin position="302"/>
        <end position="324"/>
    </location>
</feature>
<dbReference type="Proteomes" id="UP001497383">
    <property type="component" value="Chromosome 3"/>
</dbReference>
<evidence type="ECO:0000256" key="3">
    <source>
        <dbReference type="ARBA" id="ARBA00022692"/>
    </source>
</evidence>
<feature type="transmembrane region" description="Helical" evidence="7">
    <location>
        <begin position="429"/>
        <end position="454"/>
    </location>
</feature>
<keyword evidence="3 7" id="KW-0812">Transmembrane</keyword>
<feature type="transmembrane region" description="Helical" evidence="7">
    <location>
        <begin position="399"/>
        <end position="423"/>
    </location>
</feature>
<feature type="transmembrane region" description="Helical" evidence="7">
    <location>
        <begin position="62"/>
        <end position="85"/>
    </location>
</feature>
<organism evidence="8 9">
    <name type="scientific">Lodderomyces beijingensis</name>
    <dbReference type="NCBI Taxonomy" id="1775926"/>
    <lineage>
        <taxon>Eukaryota</taxon>
        <taxon>Fungi</taxon>
        <taxon>Dikarya</taxon>
        <taxon>Ascomycota</taxon>
        <taxon>Saccharomycotina</taxon>
        <taxon>Pichiomycetes</taxon>
        <taxon>Debaryomycetaceae</taxon>
        <taxon>Candida/Lodderomyces clade</taxon>
        <taxon>Lodderomyces</taxon>
    </lineage>
</organism>
<feature type="transmembrane region" description="Helical" evidence="7">
    <location>
        <begin position="475"/>
        <end position="495"/>
    </location>
</feature>
<dbReference type="PANTHER" id="PTHR45649">
    <property type="entry name" value="AMINO-ACID PERMEASE BAT1"/>
    <property type="match status" value="1"/>
</dbReference>
<evidence type="ECO:0000313" key="9">
    <source>
        <dbReference type="Proteomes" id="UP001497383"/>
    </source>
</evidence>
<dbReference type="EMBL" id="OZ022407">
    <property type="protein sequence ID" value="CAK9438416.1"/>
    <property type="molecule type" value="Genomic_DNA"/>
</dbReference>
<feature type="transmembrane region" description="Helical" evidence="7">
    <location>
        <begin position="507"/>
        <end position="525"/>
    </location>
</feature>
<feature type="transmembrane region" description="Helical" evidence="7">
    <location>
        <begin position="151"/>
        <end position="173"/>
    </location>
</feature>
<dbReference type="PIRSF" id="PIRSF006060">
    <property type="entry name" value="AA_transporter"/>
    <property type="match status" value="1"/>
</dbReference>
<feature type="transmembrane region" description="Helical" evidence="7">
    <location>
        <begin position="262"/>
        <end position="282"/>
    </location>
</feature>
<feature type="region of interest" description="Disordered" evidence="6">
    <location>
        <begin position="561"/>
        <end position="585"/>
    </location>
</feature>
<feature type="transmembrane region" description="Helical" evidence="7">
    <location>
        <begin position="354"/>
        <end position="378"/>
    </location>
</feature>
<gene>
    <name evidence="8" type="ORF">LODBEIA_P26400</name>
</gene>
<evidence type="ECO:0000256" key="1">
    <source>
        <dbReference type="ARBA" id="ARBA00004141"/>
    </source>
</evidence>
<evidence type="ECO:0000256" key="2">
    <source>
        <dbReference type="ARBA" id="ARBA00022448"/>
    </source>
</evidence>
<evidence type="ECO:0000256" key="6">
    <source>
        <dbReference type="SAM" id="MobiDB-lite"/>
    </source>
</evidence>
<comment type="subcellular location">
    <subcellularLocation>
        <location evidence="1">Membrane</location>
        <topology evidence="1">Multi-pass membrane protein</topology>
    </subcellularLocation>
</comment>
<keyword evidence="4 7" id="KW-1133">Transmembrane helix</keyword>
<feature type="transmembrane region" description="Helical" evidence="7">
    <location>
        <begin position="97"/>
        <end position="114"/>
    </location>
</feature>
<dbReference type="InterPro" id="IPR002293">
    <property type="entry name" value="AA/rel_permease1"/>
</dbReference>
<keyword evidence="9" id="KW-1185">Reference proteome</keyword>
<evidence type="ECO:0000256" key="5">
    <source>
        <dbReference type="ARBA" id="ARBA00023136"/>
    </source>
</evidence>
<evidence type="ECO:0000256" key="4">
    <source>
        <dbReference type="ARBA" id="ARBA00022989"/>
    </source>
</evidence>
<keyword evidence="2" id="KW-0813">Transport</keyword>
<dbReference type="RefSeq" id="XP_066829578.1">
    <property type="nucleotide sequence ID" value="XM_066972662.1"/>
</dbReference>
<feature type="transmembrane region" description="Helical" evidence="7">
    <location>
        <begin position="185"/>
        <end position="203"/>
    </location>
</feature>
<protein>
    <submittedName>
        <fullName evidence="8">Uncharacterized protein</fullName>
    </submittedName>
</protein>
<dbReference type="GeneID" id="92207836"/>
<dbReference type="PANTHER" id="PTHR45649:SF29">
    <property type="entry name" value="AMINO ACID TRANSPORTER (EUROFUNG)"/>
    <property type="match status" value="1"/>
</dbReference>
<name>A0ABP0ZND1_9ASCO</name>
<evidence type="ECO:0000256" key="7">
    <source>
        <dbReference type="SAM" id="Phobius"/>
    </source>
</evidence>
<feature type="transmembrane region" description="Helical" evidence="7">
    <location>
        <begin position="126"/>
        <end position="144"/>
    </location>
</feature>
<dbReference type="Pfam" id="PF13520">
    <property type="entry name" value="AA_permease_2"/>
    <property type="match status" value="1"/>
</dbReference>
<accession>A0ABP0ZND1</accession>
<sequence>MNISKSPMSGLSPVVSQVRVDDMGVTSMLSRKGAVINVDHVIDEDEAKILALGYKQELKREFSLWSLFSVSFSVLGLLPSIGACFDYQQLVIGITPLPWLIAMIFITAVALSMAELASKFPVSSGTPYFVGMLSPPFAKAYLVWFTSWANWLCQITAAPSVSYSCASMMLALYSFTSEYIPTNGHVFALSTGVLVASGVLCVLPSKWAARINTAGMVCNVLFLAIVFVMMLAANKRVEINGGGISKFNSSSIAWSITNQTDWPTGIAFLQSWLGVIWAMSGYDSPMHLAEECSNASVAVPKAICLVAVCGGAMGFFYLIAIAYLCVSIDEINADPQGLGQPFVTYLSQVLDHRMVIAATALTTISSFFMAQSCLLASSRVTYAYSRDRLFPFSNLWKRVSPWTQTPILAVILNVVIGTLLLLLCFAGEVAISAVFSIGALSGFLSFTVPILLKVTYAQKTFEPGPWHLGKFSQPIGWIAVAFVALMIPILCFPYVKGSELTPENMNWTSLIFGGPMLIFTIYFFVEAKKWYIGPLSNIDEADITYEVNEHGDVEEKDHIIPVYEGKEGSQEESNSSISNKRSKDI</sequence>
<proteinExistence type="predicted"/>